<evidence type="ECO:0000256" key="1">
    <source>
        <dbReference type="SAM" id="MobiDB-lite"/>
    </source>
</evidence>
<feature type="compositionally biased region" description="Polar residues" evidence="1">
    <location>
        <begin position="506"/>
        <end position="534"/>
    </location>
</feature>
<feature type="compositionally biased region" description="Polar residues" evidence="1">
    <location>
        <begin position="584"/>
        <end position="598"/>
    </location>
</feature>
<feature type="compositionally biased region" description="Polar residues" evidence="1">
    <location>
        <begin position="215"/>
        <end position="226"/>
    </location>
</feature>
<feature type="region of interest" description="Disordered" evidence="1">
    <location>
        <begin position="136"/>
        <end position="200"/>
    </location>
</feature>
<feature type="compositionally biased region" description="Low complexity" evidence="1">
    <location>
        <begin position="251"/>
        <end position="261"/>
    </location>
</feature>
<evidence type="ECO:0000259" key="2">
    <source>
        <dbReference type="PROSITE" id="PS50057"/>
    </source>
</evidence>
<dbReference type="EMBL" id="UZAN01039623">
    <property type="protein sequence ID" value="VDP66527.1"/>
    <property type="molecule type" value="Genomic_DNA"/>
</dbReference>
<dbReference type="Pfam" id="PF09380">
    <property type="entry name" value="FERM_C"/>
    <property type="match status" value="1"/>
</dbReference>
<feature type="compositionally biased region" description="Pro residues" evidence="1">
    <location>
        <begin position="481"/>
        <end position="492"/>
    </location>
</feature>
<dbReference type="PANTHER" id="PTHR23280:SF32">
    <property type="entry name" value="FI22325P1"/>
    <property type="match status" value="1"/>
</dbReference>
<accession>A0A183A668</accession>
<feature type="domain" description="FERM" evidence="2">
    <location>
        <begin position="1"/>
        <end position="95"/>
    </location>
</feature>
<organism evidence="5">
    <name type="scientific">Echinostoma caproni</name>
    <dbReference type="NCBI Taxonomy" id="27848"/>
    <lineage>
        <taxon>Eukaryota</taxon>
        <taxon>Metazoa</taxon>
        <taxon>Spiralia</taxon>
        <taxon>Lophotrochozoa</taxon>
        <taxon>Platyhelminthes</taxon>
        <taxon>Trematoda</taxon>
        <taxon>Digenea</taxon>
        <taxon>Plagiorchiida</taxon>
        <taxon>Echinostomata</taxon>
        <taxon>Echinostomatoidea</taxon>
        <taxon>Echinostomatidae</taxon>
        <taxon>Echinostoma</taxon>
    </lineage>
</organism>
<feature type="compositionally biased region" description="Polar residues" evidence="1">
    <location>
        <begin position="299"/>
        <end position="309"/>
    </location>
</feature>
<dbReference type="PROSITE" id="PS50057">
    <property type="entry name" value="FERM_3"/>
    <property type="match status" value="1"/>
</dbReference>
<dbReference type="Gene3D" id="2.30.29.30">
    <property type="entry name" value="Pleckstrin-homology domain (PH domain)/Phosphotyrosine-binding domain (PTB)"/>
    <property type="match status" value="1"/>
</dbReference>
<feature type="compositionally biased region" description="Polar residues" evidence="1">
    <location>
        <begin position="136"/>
        <end position="153"/>
    </location>
</feature>
<dbReference type="GO" id="GO:0005856">
    <property type="term" value="C:cytoskeleton"/>
    <property type="evidence" value="ECO:0007669"/>
    <property type="project" value="TreeGrafter"/>
</dbReference>
<dbReference type="PANTHER" id="PTHR23280">
    <property type="entry name" value="4.1 G PROTEIN"/>
    <property type="match status" value="1"/>
</dbReference>
<dbReference type="OrthoDB" id="6266673at2759"/>
<feature type="region of interest" description="Disordered" evidence="1">
    <location>
        <begin position="215"/>
        <end position="456"/>
    </location>
</feature>
<feature type="region of interest" description="Disordered" evidence="1">
    <location>
        <begin position="900"/>
        <end position="967"/>
    </location>
</feature>
<sequence>MEKSNVQIESGDRKNNHFYMGLNHEGVVTFRGSRKAHVFSWQKINKISYEGKLFIIQVEWEQRRHTLGFKCPTAESAEALWKWAVDRQCFFTLNRSVDAKESKANGGIFKRRQFYTFTGRCQKELMLLNSSLPSIPQPSVTRGVRQSRQSKSQNDLDRQLGASTDSLPDGRLSAINGLQRHQSVSDTRHAGKDDAALTGTNQLGNQLGARLTAGINNSQSTPSLVQPSAPKTPEDQLLSNVPEPNTEKAEQQNNSAQNISSNERHPILKRSQARTRLVDNSQSGTERNGEKKSVGKQYGESNISKSSGVLETGDKLTPVTNEETELSDVEQNAEATDQPAETGEVLLNTGSVNTLSSSPLRSADEDEDQDTEEDAEEAERDNKESEPKPPAYQDFNSSQNNETAVNEAVDEPIITPDSRPIASKRSTRPAGNWLGAGGIKPYVEPSESNAKQTDLTQKDEMITRSTLNKGTGLWLKNGPDAAPPIPNSPPPFVDETSPAQGAYPSGTVTISIAPNMRQMQSRVDTKTAMPTSRSAEFANPARKVDTLRGSFQTRENSSPPPDFADAADVEEYIDSGEPSPPAGRTSSITNVSRKPTPSTMYTMEQTYATNQNIYFPYARTVRPGGPTRSRSQDYKTLAAIPSRRSPTRRDIRFARLPQGGVMHKSNEPQEISLSAANFTRAEPEQPLLVSTEPRSSARAELIARARQEDRLPASSESSRRSHDLSPQPRDWTYDPNRQNQEQQQQQKYLRNGLVSPSGSSPQGTGISELIISPRSSRNTSTANYKDHSSMSSSQPINQTVCEEVCTHSTVHPCGVLDSTLPPWALRQREVYTQETENPISRTSNDLLLNHGYTPQNAHSPRTGSYSIGLDKSQQDGLELAKASSSAAQLAAGATARPYRTVSPIIGPSTSPPRTELKPSPVHAQSTVMTKPPDGLSASIQQSPGFLAEVNKSNRSPERGAMTRPNASSIADVRFRRLAPLRLT</sequence>
<feature type="compositionally biased region" description="Acidic residues" evidence="1">
    <location>
        <begin position="565"/>
        <end position="574"/>
    </location>
</feature>
<feature type="compositionally biased region" description="Basic and acidic residues" evidence="1">
    <location>
        <begin position="186"/>
        <end position="195"/>
    </location>
</feature>
<dbReference type="InterPro" id="IPR018980">
    <property type="entry name" value="FERM_PH-like_C"/>
</dbReference>
<reference evidence="3 4" key="2">
    <citation type="submission" date="2018-11" db="EMBL/GenBank/DDBJ databases">
        <authorList>
            <consortium name="Pathogen Informatics"/>
        </authorList>
    </citation>
    <scope>NUCLEOTIDE SEQUENCE [LARGE SCALE GENOMIC DNA]</scope>
    <source>
        <strain evidence="3 4">Egypt</strain>
    </source>
</reference>
<feature type="compositionally biased region" description="Polar residues" evidence="1">
    <location>
        <begin position="754"/>
        <end position="765"/>
    </location>
</feature>
<proteinExistence type="predicted"/>
<feature type="compositionally biased region" description="Polar residues" evidence="1">
    <location>
        <begin position="394"/>
        <end position="404"/>
    </location>
</feature>
<dbReference type="WBParaSite" id="ECPE_0000245301-mRNA-1">
    <property type="protein sequence ID" value="ECPE_0000245301-mRNA-1"/>
    <property type="gene ID" value="ECPE_0000245301"/>
</dbReference>
<evidence type="ECO:0000313" key="4">
    <source>
        <dbReference type="Proteomes" id="UP000272942"/>
    </source>
</evidence>
<feature type="region of interest" description="Disordered" evidence="1">
    <location>
        <begin position="622"/>
        <end position="650"/>
    </location>
</feature>
<keyword evidence="4" id="KW-1185">Reference proteome</keyword>
<evidence type="ECO:0000313" key="5">
    <source>
        <dbReference type="WBParaSite" id="ECPE_0000245301-mRNA-1"/>
    </source>
</evidence>
<gene>
    <name evidence="3" type="ORF">ECPE_LOCUS2453</name>
</gene>
<feature type="region of interest" description="Disordered" evidence="1">
    <location>
        <begin position="705"/>
        <end position="795"/>
    </location>
</feature>
<reference evidence="5" key="1">
    <citation type="submission" date="2016-06" db="UniProtKB">
        <authorList>
            <consortium name="WormBaseParasite"/>
        </authorList>
    </citation>
    <scope>IDENTIFICATION</scope>
</reference>
<feature type="compositionally biased region" description="Polar residues" evidence="1">
    <location>
        <begin position="348"/>
        <end position="360"/>
    </location>
</feature>
<protein>
    <submittedName>
        <fullName evidence="5">FERM domain-containing protein</fullName>
    </submittedName>
</protein>
<dbReference type="AlphaFoldDB" id="A0A183A668"/>
<feature type="compositionally biased region" description="Acidic residues" evidence="1">
    <location>
        <begin position="364"/>
        <end position="379"/>
    </location>
</feature>
<feature type="compositionally biased region" description="Basic and acidic residues" evidence="1">
    <location>
        <begin position="705"/>
        <end position="723"/>
    </location>
</feature>
<feature type="region of interest" description="Disordered" evidence="1">
    <location>
        <begin position="469"/>
        <end position="598"/>
    </location>
</feature>
<dbReference type="InterPro" id="IPR000299">
    <property type="entry name" value="FERM_domain"/>
</dbReference>
<feature type="compositionally biased region" description="Polar residues" evidence="1">
    <location>
        <begin position="446"/>
        <end position="455"/>
    </location>
</feature>
<dbReference type="InterPro" id="IPR011993">
    <property type="entry name" value="PH-like_dom_sf"/>
</dbReference>
<dbReference type="SMART" id="SM01196">
    <property type="entry name" value="FERM_C"/>
    <property type="match status" value="1"/>
</dbReference>
<evidence type="ECO:0000313" key="3">
    <source>
        <dbReference type="EMBL" id="VDP66527.1"/>
    </source>
</evidence>
<name>A0A183A668_9TREM</name>
<feature type="compositionally biased region" description="Polar residues" evidence="1">
    <location>
        <begin position="773"/>
        <end position="795"/>
    </location>
</feature>
<dbReference type="Proteomes" id="UP000272942">
    <property type="component" value="Unassembled WGS sequence"/>
</dbReference>
<dbReference type="GO" id="GO:0031032">
    <property type="term" value="P:actomyosin structure organization"/>
    <property type="evidence" value="ECO:0007669"/>
    <property type="project" value="TreeGrafter"/>
</dbReference>
<dbReference type="SUPFAM" id="SSF50729">
    <property type="entry name" value="PH domain-like"/>
    <property type="match status" value="1"/>
</dbReference>